<accession>A0ABR2BUX5</accession>
<reference evidence="1 2" key="1">
    <citation type="journal article" date="2024" name="G3 (Bethesda)">
        <title>Genome assembly of Hibiscus sabdariffa L. provides insights into metabolisms of medicinal natural products.</title>
        <authorList>
            <person name="Kim T."/>
        </authorList>
    </citation>
    <scope>NUCLEOTIDE SEQUENCE [LARGE SCALE GENOMIC DNA]</scope>
    <source>
        <strain evidence="1">TK-2024</strain>
        <tissue evidence="1">Old leaves</tissue>
    </source>
</reference>
<keyword evidence="2" id="KW-1185">Reference proteome</keyword>
<comment type="caution">
    <text evidence="1">The sequence shown here is derived from an EMBL/GenBank/DDBJ whole genome shotgun (WGS) entry which is preliminary data.</text>
</comment>
<proteinExistence type="predicted"/>
<evidence type="ECO:0000313" key="2">
    <source>
        <dbReference type="Proteomes" id="UP001472677"/>
    </source>
</evidence>
<dbReference type="Proteomes" id="UP001472677">
    <property type="component" value="Unassembled WGS sequence"/>
</dbReference>
<sequence>MRPLCDPMHGMSESVQWQPASSGFCTLNIDDVVALLSSFGTTGGLIRNHAGDWIVGFNKFIGFSSPL</sequence>
<name>A0ABR2BUX5_9ROSI</name>
<protein>
    <submittedName>
        <fullName evidence="1">Uncharacterized protein</fullName>
    </submittedName>
</protein>
<organism evidence="1 2">
    <name type="scientific">Hibiscus sabdariffa</name>
    <name type="common">roselle</name>
    <dbReference type="NCBI Taxonomy" id="183260"/>
    <lineage>
        <taxon>Eukaryota</taxon>
        <taxon>Viridiplantae</taxon>
        <taxon>Streptophyta</taxon>
        <taxon>Embryophyta</taxon>
        <taxon>Tracheophyta</taxon>
        <taxon>Spermatophyta</taxon>
        <taxon>Magnoliopsida</taxon>
        <taxon>eudicotyledons</taxon>
        <taxon>Gunneridae</taxon>
        <taxon>Pentapetalae</taxon>
        <taxon>rosids</taxon>
        <taxon>malvids</taxon>
        <taxon>Malvales</taxon>
        <taxon>Malvaceae</taxon>
        <taxon>Malvoideae</taxon>
        <taxon>Hibiscus</taxon>
    </lineage>
</organism>
<evidence type="ECO:0000313" key="1">
    <source>
        <dbReference type="EMBL" id="KAK8510883.1"/>
    </source>
</evidence>
<gene>
    <name evidence="1" type="ORF">V6N12_036797</name>
</gene>
<dbReference type="EMBL" id="JBBPBM010000080">
    <property type="protein sequence ID" value="KAK8510883.1"/>
    <property type="molecule type" value="Genomic_DNA"/>
</dbReference>